<dbReference type="InterPro" id="IPR011050">
    <property type="entry name" value="Pectin_lyase_fold/virulence"/>
</dbReference>
<feature type="active site" evidence="4">
    <location>
        <position position="167"/>
    </location>
</feature>
<evidence type="ECO:0000313" key="8">
    <source>
        <dbReference type="Proteomes" id="UP000807115"/>
    </source>
</evidence>
<reference evidence="7" key="1">
    <citation type="journal article" date="2019" name="BMC Genomics">
        <title>A new reference genome for Sorghum bicolor reveals high levels of sequence similarity between sweet and grain genotypes: implications for the genetics of sugar metabolism.</title>
        <authorList>
            <person name="Cooper E.A."/>
            <person name="Brenton Z.W."/>
            <person name="Flinn B.S."/>
            <person name="Jenkins J."/>
            <person name="Shu S."/>
            <person name="Flowers D."/>
            <person name="Luo F."/>
            <person name="Wang Y."/>
            <person name="Xia P."/>
            <person name="Barry K."/>
            <person name="Daum C."/>
            <person name="Lipzen A."/>
            <person name="Yoshinaga Y."/>
            <person name="Schmutz J."/>
            <person name="Saski C."/>
            <person name="Vermerris W."/>
            <person name="Kresovich S."/>
        </authorList>
    </citation>
    <scope>NUCLEOTIDE SEQUENCE</scope>
</reference>
<evidence type="ECO:0000256" key="4">
    <source>
        <dbReference type="PROSITE-ProRule" id="PRU10040"/>
    </source>
</evidence>
<dbReference type="InterPro" id="IPR012334">
    <property type="entry name" value="Pectin_lyas_fold"/>
</dbReference>
<dbReference type="Proteomes" id="UP000807115">
    <property type="component" value="Chromosome 5"/>
</dbReference>
<feature type="domain" description="Pectinesterase catalytic" evidence="6">
    <location>
        <begin position="20"/>
        <end position="187"/>
    </location>
</feature>
<feature type="non-terminal residue" evidence="7">
    <location>
        <position position="1"/>
    </location>
</feature>
<evidence type="ECO:0000256" key="3">
    <source>
        <dbReference type="ARBA" id="ARBA00023085"/>
    </source>
</evidence>
<dbReference type="Pfam" id="PF01095">
    <property type="entry name" value="Pectinesterase"/>
    <property type="match status" value="2"/>
</dbReference>
<dbReference type="Gene3D" id="2.160.20.10">
    <property type="entry name" value="Single-stranded right-handed beta-helix, Pectin lyase-like"/>
    <property type="match status" value="1"/>
</dbReference>
<organism evidence="7 8">
    <name type="scientific">Sorghum bicolor</name>
    <name type="common">Sorghum</name>
    <name type="synonym">Sorghum vulgare</name>
    <dbReference type="NCBI Taxonomy" id="4558"/>
    <lineage>
        <taxon>Eukaryota</taxon>
        <taxon>Viridiplantae</taxon>
        <taxon>Streptophyta</taxon>
        <taxon>Embryophyta</taxon>
        <taxon>Tracheophyta</taxon>
        <taxon>Spermatophyta</taxon>
        <taxon>Magnoliopsida</taxon>
        <taxon>Liliopsida</taxon>
        <taxon>Poales</taxon>
        <taxon>Poaceae</taxon>
        <taxon>PACMAD clade</taxon>
        <taxon>Panicoideae</taxon>
        <taxon>Andropogonodae</taxon>
        <taxon>Andropogoneae</taxon>
        <taxon>Sorghinae</taxon>
        <taxon>Sorghum</taxon>
    </lineage>
</organism>
<dbReference type="InterPro" id="IPR000070">
    <property type="entry name" value="Pectinesterase_cat"/>
</dbReference>
<dbReference type="PANTHER" id="PTHR31707">
    <property type="entry name" value="PECTINESTERASE"/>
    <property type="match status" value="1"/>
</dbReference>
<evidence type="ECO:0000313" key="7">
    <source>
        <dbReference type="EMBL" id="KAG0528408.1"/>
    </source>
</evidence>
<gene>
    <name evidence="7" type="ORF">BDA96_05G008800</name>
</gene>
<dbReference type="InterPro" id="IPR033131">
    <property type="entry name" value="Pectinesterase_Asp_AS"/>
</dbReference>
<dbReference type="EMBL" id="CM027684">
    <property type="protein sequence ID" value="KAG0528408.1"/>
    <property type="molecule type" value="Genomic_DNA"/>
</dbReference>
<dbReference type="SUPFAM" id="SSF51126">
    <property type="entry name" value="Pectin lyase-like"/>
    <property type="match status" value="1"/>
</dbReference>
<evidence type="ECO:0000256" key="1">
    <source>
        <dbReference type="ARBA" id="ARBA00005184"/>
    </source>
</evidence>
<comment type="pathway">
    <text evidence="1 5">Glycan metabolism; pectin degradation; 2-dehydro-3-deoxy-D-gluconate from pectin: step 1/5.</text>
</comment>
<dbReference type="GO" id="GO:0030599">
    <property type="term" value="F:pectinesterase activity"/>
    <property type="evidence" value="ECO:0007669"/>
    <property type="project" value="UniProtKB-UniRule"/>
</dbReference>
<dbReference type="GO" id="GO:0045490">
    <property type="term" value="P:pectin catabolic process"/>
    <property type="evidence" value="ECO:0007669"/>
    <property type="project" value="UniProtKB-UniRule"/>
</dbReference>
<evidence type="ECO:0000256" key="2">
    <source>
        <dbReference type="ARBA" id="ARBA00022801"/>
    </source>
</evidence>
<keyword evidence="3 5" id="KW-0063">Aspartyl esterase</keyword>
<accession>A0A921QVE2</accession>
<proteinExistence type="predicted"/>
<name>A0A921QVE2_SORBI</name>
<feature type="domain" description="Pectinesterase catalytic" evidence="6">
    <location>
        <begin position="194"/>
        <end position="284"/>
    </location>
</feature>
<comment type="catalytic activity">
    <reaction evidence="5">
        <text>[(1-&gt;4)-alpha-D-galacturonosyl methyl ester](n) + n H2O = [(1-&gt;4)-alpha-D-galacturonosyl](n) + n methanol + n H(+)</text>
        <dbReference type="Rhea" id="RHEA:22380"/>
        <dbReference type="Rhea" id="RHEA-COMP:14570"/>
        <dbReference type="Rhea" id="RHEA-COMP:14573"/>
        <dbReference type="ChEBI" id="CHEBI:15377"/>
        <dbReference type="ChEBI" id="CHEBI:15378"/>
        <dbReference type="ChEBI" id="CHEBI:17790"/>
        <dbReference type="ChEBI" id="CHEBI:140522"/>
        <dbReference type="ChEBI" id="CHEBI:140523"/>
        <dbReference type="EC" id="3.1.1.11"/>
    </reaction>
</comment>
<dbReference type="AlphaFoldDB" id="A0A921QVE2"/>
<evidence type="ECO:0000259" key="6">
    <source>
        <dbReference type="Pfam" id="PF01095"/>
    </source>
</evidence>
<evidence type="ECO:0000256" key="5">
    <source>
        <dbReference type="RuleBase" id="RU000589"/>
    </source>
</evidence>
<protein>
    <recommendedName>
        <fullName evidence="5">Pectinesterase</fullName>
        <ecNumber evidence="5">3.1.1.11</ecNumber>
    </recommendedName>
</protein>
<comment type="caution">
    <text evidence="7">The sequence shown here is derived from an EMBL/GenBank/DDBJ whole genome shotgun (WGS) entry which is preliminary data.</text>
</comment>
<reference evidence="7" key="2">
    <citation type="submission" date="2020-10" db="EMBL/GenBank/DDBJ databases">
        <authorList>
            <person name="Cooper E.A."/>
            <person name="Brenton Z.W."/>
            <person name="Flinn B.S."/>
            <person name="Jenkins J."/>
            <person name="Shu S."/>
            <person name="Flowers D."/>
            <person name="Luo F."/>
            <person name="Wang Y."/>
            <person name="Xia P."/>
            <person name="Barry K."/>
            <person name="Daum C."/>
            <person name="Lipzen A."/>
            <person name="Yoshinaga Y."/>
            <person name="Schmutz J."/>
            <person name="Saski C."/>
            <person name="Vermerris W."/>
            <person name="Kresovich S."/>
        </authorList>
    </citation>
    <scope>NUCLEOTIDE SEQUENCE</scope>
</reference>
<dbReference type="PROSITE" id="PS00503">
    <property type="entry name" value="PECTINESTERASE_2"/>
    <property type="match status" value="1"/>
</dbReference>
<dbReference type="GO" id="GO:0042545">
    <property type="term" value="P:cell wall modification"/>
    <property type="evidence" value="ECO:0007669"/>
    <property type="project" value="UniProtKB-UniRule"/>
</dbReference>
<keyword evidence="2 5" id="KW-0378">Hydrolase</keyword>
<sequence>PPSLANMVGTTHVFVAKNTTSGDGQFASVTAALAAQKDQTGSEQSILTIFIKEGVYNEILNITRKHVILIGEGAGKTVITGNRSYGFDNLTTPDTAIVSVHGMAFMAQDLTIRNTAGPDGLQAVALMSQSNFSLIYRCSIEGYQDTTLFANKGDQIYLETDIHGTVDFVFGYAKASFLGCRLLVRRSGLGASKPNQIPSSVGRPWKNHSHVIFRESFLDSIVNFTGWVEWEGRGPIPETVLYLEYDNYGPGADTSRRINIVTAVRIVTDCHEAAQYTADPFVDANFWMPKDKEGRDIIPYARGLSRDPTACPPATRA</sequence>
<dbReference type="EC" id="3.1.1.11" evidence="5"/>